<feature type="domain" description="Serine aminopeptidase S33" evidence="1">
    <location>
        <begin position="27"/>
        <end position="130"/>
    </location>
</feature>
<protein>
    <recommendedName>
        <fullName evidence="1">Serine aminopeptidase S33 domain-containing protein</fullName>
    </recommendedName>
</protein>
<comment type="caution">
    <text evidence="2">The sequence shown here is derived from an EMBL/GenBank/DDBJ whole genome shotgun (WGS) entry which is preliminary data.</text>
</comment>
<dbReference type="Pfam" id="PF12146">
    <property type="entry name" value="Hydrolase_4"/>
    <property type="match status" value="2"/>
</dbReference>
<dbReference type="AlphaFoldDB" id="X0WCI8"/>
<dbReference type="EMBL" id="BARS01035769">
    <property type="protein sequence ID" value="GAG22293.1"/>
    <property type="molecule type" value="Genomic_DNA"/>
</dbReference>
<dbReference type="SUPFAM" id="SSF53474">
    <property type="entry name" value="alpha/beta-Hydrolases"/>
    <property type="match status" value="1"/>
</dbReference>
<dbReference type="Gene3D" id="3.40.50.1820">
    <property type="entry name" value="alpha/beta hydrolase"/>
    <property type="match status" value="1"/>
</dbReference>
<accession>X0WCI8</accession>
<dbReference type="PIRSF" id="PIRSF017388">
    <property type="entry name" value="Esterase_lipase"/>
    <property type="match status" value="1"/>
</dbReference>
<dbReference type="InterPro" id="IPR051044">
    <property type="entry name" value="MAG_DAG_Lipase"/>
</dbReference>
<proteinExistence type="predicted"/>
<feature type="domain" description="Serine aminopeptidase S33" evidence="1">
    <location>
        <begin position="152"/>
        <end position="222"/>
    </location>
</feature>
<dbReference type="PANTHER" id="PTHR11614">
    <property type="entry name" value="PHOSPHOLIPASE-RELATED"/>
    <property type="match status" value="1"/>
</dbReference>
<sequence length="242" mass="27495">MLENLLKGIFIEKGEPFYNKASKELGVLMFHGLTATPYQVRELGDFLYSQGISNFGACIAGHGTKKENLLKTTRKDWLDSAMNAYLEFQKVYPKTIVLGFSMGGLLALNLSNEYKPQGTIVIATPYNLNIKGNLLAMIGFHKSHPDDNVKYPGPIPIKIKHQIVKFVKETKGIMDKIDDPILIIQGTKDRRVSKRSPYLIYNKVKSQHKELLILPGEEHIILKGNYKYQIFNKIHEFVLNCI</sequence>
<name>X0WCI8_9ZZZZ</name>
<reference evidence="2" key="1">
    <citation type="journal article" date="2014" name="Front. Microbiol.">
        <title>High frequency of phylogenetically diverse reductive dehalogenase-homologous genes in deep subseafloor sedimentary metagenomes.</title>
        <authorList>
            <person name="Kawai M."/>
            <person name="Futagami T."/>
            <person name="Toyoda A."/>
            <person name="Takaki Y."/>
            <person name="Nishi S."/>
            <person name="Hori S."/>
            <person name="Arai W."/>
            <person name="Tsubouchi T."/>
            <person name="Morono Y."/>
            <person name="Uchiyama I."/>
            <person name="Ito T."/>
            <person name="Fujiyama A."/>
            <person name="Inagaki F."/>
            <person name="Takami H."/>
        </authorList>
    </citation>
    <scope>NUCLEOTIDE SEQUENCE</scope>
    <source>
        <strain evidence="2">Expedition CK06-06</strain>
    </source>
</reference>
<dbReference type="InterPro" id="IPR029058">
    <property type="entry name" value="AB_hydrolase_fold"/>
</dbReference>
<dbReference type="ESTHER" id="9zzzz-x0wci8">
    <property type="family name" value="CarbLipBact_2"/>
</dbReference>
<dbReference type="InterPro" id="IPR012354">
    <property type="entry name" value="Esterase_lipase"/>
</dbReference>
<organism evidence="2">
    <name type="scientific">marine sediment metagenome</name>
    <dbReference type="NCBI Taxonomy" id="412755"/>
    <lineage>
        <taxon>unclassified sequences</taxon>
        <taxon>metagenomes</taxon>
        <taxon>ecological metagenomes</taxon>
    </lineage>
</organism>
<gene>
    <name evidence="2" type="ORF">S01H1_55071</name>
</gene>
<evidence type="ECO:0000259" key="1">
    <source>
        <dbReference type="Pfam" id="PF12146"/>
    </source>
</evidence>
<dbReference type="InterPro" id="IPR022742">
    <property type="entry name" value="Hydrolase_4"/>
</dbReference>
<evidence type="ECO:0000313" key="2">
    <source>
        <dbReference type="EMBL" id="GAG22293.1"/>
    </source>
</evidence>
<dbReference type="GO" id="GO:0052689">
    <property type="term" value="F:carboxylic ester hydrolase activity"/>
    <property type="evidence" value="ECO:0007669"/>
    <property type="project" value="InterPro"/>
</dbReference>